<dbReference type="EMBL" id="JH795855">
    <property type="protein sequence ID" value="EJU06001.1"/>
    <property type="molecule type" value="Genomic_DNA"/>
</dbReference>
<organism evidence="4 5">
    <name type="scientific">Dacryopinax primogenitus (strain DJM 731)</name>
    <name type="common">Brown rot fungus</name>
    <dbReference type="NCBI Taxonomy" id="1858805"/>
    <lineage>
        <taxon>Eukaryota</taxon>
        <taxon>Fungi</taxon>
        <taxon>Dikarya</taxon>
        <taxon>Basidiomycota</taxon>
        <taxon>Agaricomycotina</taxon>
        <taxon>Dacrymycetes</taxon>
        <taxon>Dacrymycetales</taxon>
        <taxon>Dacrymycetaceae</taxon>
        <taxon>Dacryopinax</taxon>
    </lineage>
</organism>
<accession>M5G6X1</accession>
<evidence type="ECO:0000256" key="1">
    <source>
        <dbReference type="ARBA" id="ARBA00022801"/>
    </source>
</evidence>
<dbReference type="GO" id="GO:0046340">
    <property type="term" value="P:diacylglycerol catabolic process"/>
    <property type="evidence" value="ECO:0007669"/>
    <property type="project" value="TreeGrafter"/>
</dbReference>
<dbReference type="AlphaFoldDB" id="M5G6X1"/>
<protein>
    <submittedName>
        <fullName evidence="4">Uncharacterized protein</fullName>
    </submittedName>
</protein>
<dbReference type="GO" id="GO:0019369">
    <property type="term" value="P:arachidonate metabolic process"/>
    <property type="evidence" value="ECO:0007669"/>
    <property type="project" value="TreeGrafter"/>
</dbReference>
<sequence>MWADPLTCATIPSSGLPADRRVSAYCFAPPCVTSPQLSKLCSSLVVSFVFGQDLVARLSLGSVRDLVRCAWWLSYGTNDPSESCASIMTRIASFQSGGGTREEREDISQQFIALRKTLEANMHMADLFPTGRVLLALRKGDLPSDYQAETHVEDLQVFEVNDVEVVFGQITFARDMLSCHLPHHYDHILHEFL</sequence>
<dbReference type="InterPro" id="IPR052214">
    <property type="entry name" value="DAG_Lipase-Related"/>
</dbReference>
<evidence type="ECO:0000256" key="2">
    <source>
        <dbReference type="ARBA" id="ARBA00022963"/>
    </source>
</evidence>
<dbReference type="OMA" id="QFSELAF"/>
<dbReference type="PANTHER" id="PTHR45792:SF8">
    <property type="entry name" value="DIACYLGLYCEROL LIPASE-ALPHA"/>
    <property type="match status" value="1"/>
</dbReference>
<keyword evidence="2" id="KW-0442">Lipid degradation</keyword>
<dbReference type="HOGENOM" id="CLU_1176098_0_0_1"/>
<keyword evidence="1" id="KW-0378">Hydrolase</keyword>
<gene>
    <name evidence="4" type="ORF">DACRYDRAFT_44936</name>
</gene>
<evidence type="ECO:0000313" key="5">
    <source>
        <dbReference type="Proteomes" id="UP000030653"/>
    </source>
</evidence>
<dbReference type="Proteomes" id="UP000030653">
    <property type="component" value="Unassembled WGS sequence"/>
</dbReference>
<dbReference type="GO" id="GO:0016298">
    <property type="term" value="F:lipase activity"/>
    <property type="evidence" value="ECO:0007669"/>
    <property type="project" value="TreeGrafter"/>
</dbReference>
<dbReference type="PANTHER" id="PTHR45792">
    <property type="entry name" value="DIACYLGLYCEROL LIPASE HOMOLOG-RELATED"/>
    <property type="match status" value="1"/>
</dbReference>
<proteinExistence type="predicted"/>
<name>M5G6X1_DACPD</name>
<dbReference type="InterPro" id="IPR029058">
    <property type="entry name" value="AB_hydrolase_fold"/>
</dbReference>
<keyword evidence="3" id="KW-0443">Lipid metabolism</keyword>
<evidence type="ECO:0000313" key="4">
    <source>
        <dbReference type="EMBL" id="EJU06001.1"/>
    </source>
</evidence>
<dbReference type="GeneID" id="63689677"/>
<dbReference type="RefSeq" id="XP_040632895.1">
    <property type="nucleotide sequence ID" value="XM_040774615.1"/>
</dbReference>
<reference evidence="4 5" key="1">
    <citation type="journal article" date="2012" name="Science">
        <title>The Paleozoic origin of enzymatic lignin decomposition reconstructed from 31 fungal genomes.</title>
        <authorList>
            <person name="Floudas D."/>
            <person name="Binder M."/>
            <person name="Riley R."/>
            <person name="Barry K."/>
            <person name="Blanchette R.A."/>
            <person name="Henrissat B."/>
            <person name="Martinez A.T."/>
            <person name="Otillar R."/>
            <person name="Spatafora J.W."/>
            <person name="Yadav J.S."/>
            <person name="Aerts A."/>
            <person name="Benoit I."/>
            <person name="Boyd A."/>
            <person name="Carlson A."/>
            <person name="Copeland A."/>
            <person name="Coutinho P.M."/>
            <person name="de Vries R.P."/>
            <person name="Ferreira P."/>
            <person name="Findley K."/>
            <person name="Foster B."/>
            <person name="Gaskell J."/>
            <person name="Glotzer D."/>
            <person name="Gorecki P."/>
            <person name="Heitman J."/>
            <person name="Hesse C."/>
            <person name="Hori C."/>
            <person name="Igarashi K."/>
            <person name="Jurgens J.A."/>
            <person name="Kallen N."/>
            <person name="Kersten P."/>
            <person name="Kohler A."/>
            <person name="Kuees U."/>
            <person name="Kumar T.K.A."/>
            <person name="Kuo A."/>
            <person name="LaButti K."/>
            <person name="Larrondo L.F."/>
            <person name="Lindquist E."/>
            <person name="Ling A."/>
            <person name="Lombard V."/>
            <person name="Lucas S."/>
            <person name="Lundell T."/>
            <person name="Martin R."/>
            <person name="McLaughlin D.J."/>
            <person name="Morgenstern I."/>
            <person name="Morin E."/>
            <person name="Murat C."/>
            <person name="Nagy L.G."/>
            <person name="Nolan M."/>
            <person name="Ohm R.A."/>
            <person name="Patyshakuliyeva A."/>
            <person name="Rokas A."/>
            <person name="Ruiz-Duenas F.J."/>
            <person name="Sabat G."/>
            <person name="Salamov A."/>
            <person name="Samejima M."/>
            <person name="Schmutz J."/>
            <person name="Slot J.C."/>
            <person name="St John F."/>
            <person name="Stenlid J."/>
            <person name="Sun H."/>
            <person name="Sun S."/>
            <person name="Syed K."/>
            <person name="Tsang A."/>
            <person name="Wiebenga A."/>
            <person name="Young D."/>
            <person name="Pisabarro A."/>
            <person name="Eastwood D.C."/>
            <person name="Martin F."/>
            <person name="Cullen D."/>
            <person name="Grigoriev I.V."/>
            <person name="Hibbett D.S."/>
        </authorList>
    </citation>
    <scope>NUCLEOTIDE SEQUENCE [LARGE SCALE GENOMIC DNA]</scope>
    <source>
        <strain evidence="4 5">DJM-731 SS1</strain>
    </source>
</reference>
<keyword evidence="5" id="KW-1185">Reference proteome</keyword>
<evidence type="ECO:0000256" key="3">
    <source>
        <dbReference type="ARBA" id="ARBA00023098"/>
    </source>
</evidence>
<dbReference type="Gene3D" id="3.40.50.1820">
    <property type="entry name" value="alpha/beta hydrolase"/>
    <property type="match status" value="1"/>
</dbReference>
<dbReference type="OrthoDB" id="438440at2759"/>